<dbReference type="AlphaFoldDB" id="F1A3F1"/>
<dbReference type="KEGG" id="dpp:DICPUDRAFT_84686"/>
<reference evidence="2" key="1">
    <citation type="journal article" date="2011" name="Genome Biol.">
        <title>Comparative genomics of the social amoebae Dictyostelium discoideum and Dictyostelium purpureum.</title>
        <authorList>
            <consortium name="US DOE Joint Genome Institute (JGI-PGF)"/>
            <person name="Sucgang R."/>
            <person name="Kuo A."/>
            <person name="Tian X."/>
            <person name="Salerno W."/>
            <person name="Parikh A."/>
            <person name="Feasley C.L."/>
            <person name="Dalin E."/>
            <person name="Tu H."/>
            <person name="Huang E."/>
            <person name="Barry K."/>
            <person name="Lindquist E."/>
            <person name="Shapiro H."/>
            <person name="Bruce D."/>
            <person name="Schmutz J."/>
            <person name="Salamov A."/>
            <person name="Fey P."/>
            <person name="Gaudet P."/>
            <person name="Anjard C."/>
            <person name="Babu M.M."/>
            <person name="Basu S."/>
            <person name="Bushmanova Y."/>
            <person name="van der Wel H."/>
            <person name="Katoh-Kurasawa M."/>
            <person name="Dinh C."/>
            <person name="Coutinho P.M."/>
            <person name="Saito T."/>
            <person name="Elias M."/>
            <person name="Schaap P."/>
            <person name="Kay R.R."/>
            <person name="Henrissat B."/>
            <person name="Eichinger L."/>
            <person name="Rivero F."/>
            <person name="Putnam N.H."/>
            <person name="West C.M."/>
            <person name="Loomis W.F."/>
            <person name="Chisholm R.L."/>
            <person name="Shaulsky G."/>
            <person name="Strassmann J.E."/>
            <person name="Queller D.C."/>
            <person name="Kuspa A."/>
            <person name="Grigoriev I.V."/>
        </authorList>
    </citation>
    <scope>NUCLEOTIDE SEQUENCE [LARGE SCALE GENOMIC DNA]</scope>
    <source>
        <strain evidence="2">QSDP1</strain>
    </source>
</reference>
<sequence>YENRATDENKITDTFIKEIINKYKKKKVFVFKYLEEKPPSSSSPFLKNELAHNEVVVEKENNIFNKVVSIFSDPQPQVFTLNDLQNSNYKIHLLKYQATNYQNFSLEREVKRIYIFEFLNRKSVMGEYGQLKDFHSALIYFATKYKEYEIIETLLNSYTSDTENIKEEVFNNIFAYRDQNLFKYAIENNIVPDLESFHIKVFEMDPNCAIEEYLDLLVLLLECNQGLLFQKLFFSIQIFFETTEDMEKLITTLLQFYVGKEPYNKLSALNIIHLPFARYVYKNHKSLFMSWEKNSFINRGILL</sequence>
<dbReference type="EMBL" id="GL871456">
    <property type="protein sequence ID" value="EGC29273.1"/>
    <property type="molecule type" value="Genomic_DNA"/>
</dbReference>
<proteinExistence type="predicted"/>
<protein>
    <submittedName>
        <fullName evidence="1">Uncharacterized protein</fullName>
    </submittedName>
</protein>
<dbReference type="VEuPathDB" id="AmoebaDB:DICPUDRAFT_84686"/>
<evidence type="ECO:0000313" key="2">
    <source>
        <dbReference type="Proteomes" id="UP000001064"/>
    </source>
</evidence>
<dbReference type="Proteomes" id="UP000001064">
    <property type="component" value="Unassembled WGS sequence"/>
</dbReference>
<keyword evidence="2" id="KW-1185">Reference proteome</keyword>
<organism evidence="1 2">
    <name type="scientific">Dictyostelium purpureum</name>
    <name type="common">Slime mold</name>
    <dbReference type="NCBI Taxonomy" id="5786"/>
    <lineage>
        <taxon>Eukaryota</taxon>
        <taxon>Amoebozoa</taxon>
        <taxon>Evosea</taxon>
        <taxon>Eumycetozoa</taxon>
        <taxon>Dictyostelia</taxon>
        <taxon>Dictyosteliales</taxon>
        <taxon>Dictyosteliaceae</taxon>
        <taxon>Dictyostelium</taxon>
    </lineage>
</organism>
<evidence type="ECO:0000313" key="1">
    <source>
        <dbReference type="EMBL" id="EGC29273.1"/>
    </source>
</evidence>
<dbReference type="PANTHER" id="PTHR32052">
    <property type="entry name" value="ANKYRIN REPEAT-CONTAINING PROTEIN"/>
    <property type="match status" value="1"/>
</dbReference>
<gene>
    <name evidence="1" type="ORF">DICPUDRAFT_84686</name>
</gene>
<dbReference type="PANTHER" id="PTHR32052:SF10">
    <property type="entry name" value="ANKYRIN REPEAT-CONTAINING PROTEIN"/>
    <property type="match status" value="1"/>
</dbReference>
<feature type="non-terminal residue" evidence="1">
    <location>
        <position position="1"/>
    </location>
</feature>
<dbReference type="InParanoid" id="F1A3F1"/>
<accession>F1A3F1</accession>
<name>F1A3F1_DICPU</name>
<dbReference type="GeneID" id="10506278"/>
<dbReference type="RefSeq" id="XP_003294195.1">
    <property type="nucleotide sequence ID" value="XM_003294147.1"/>
</dbReference>